<feature type="domain" description="NADH:flavin oxidoreductase/NADH oxidase N-terminal" evidence="1">
    <location>
        <begin position="13"/>
        <end position="347"/>
    </location>
</feature>
<dbReference type="InterPro" id="IPR045247">
    <property type="entry name" value="Oye-like"/>
</dbReference>
<comment type="caution">
    <text evidence="2">The sequence shown here is derived from an EMBL/GenBank/DDBJ whole genome shotgun (WGS) entry which is preliminary data.</text>
</comment>
<organism evidence="2 3">
    <name type="scientific">Circinella minor</name>
    <dbReference type="NCBI Taxonomy" id="1195481"/>
    <lineage>
        <taxon>Eukaryota</taxon>
        <taxon>Fungi</taxon>
        <taxon>Fungi incertae sedis</taxon>
        <taxon>Mucoromycota</taxon>
        <taxon>Mucoromycotina</taxon>
        <taxon>Mucoromycetes</taxon>
        <taxon>Mucorales</taxon>
        <taxon>Lichtheimiaceae</taxon>
        <taxon>Circinella</taxon>
    </lineage>
</organism>
<dbReference type="CDD" id="cd02933">
    <property type="entry name" value="OYE_like_FMN"/>
    <property type="match status" value="1"/>
</dbReference>
<sequence length="377" mass="42684">VDKEKMTVSSSTLFHSTKVGPYELKHRVVLAPLSRFRCDEEGVPKEMVLEYYKQRTTEGGLLITEATSVSENAGGYPGGAGLYTEKQIQGWKKVVDTVHDNGGIVYSQLWHPGRATSKDFKKDKSQTISASAVAIQEQCIFTGKPYEEPREMTKEDIQAVTQEFAQAAKNAITAGFDGIEIHSANGYILDQFINTSSNFRNDEYGGSIENRARFLLEVVDAVVEVIGEERVAVRLSPWSEFQDMEDATPYDTWSYIVSELQNKHPELSYIHFIEPRDDYGRKTKNDTVNTLDPFRKIWKGPFMSAGGYTTKPELAAQIADETGNLIAIGRAFIANPDLVYRLKHDKPLTKYQRDTFYTNEPEGYIDYPFYQEEDNKD</sequence>
<dbReference type="EMBL" id="JAEPRB010000158">
    <property type="protein sequence ID" value="KAG2219922.1"/>
    <property type="molecule type" value="Genomic_DNA"/>
</dbReference>
<dbReference type="SUPFAM" id="SSF51395">
    <property type="entry name" value="FMN-linked oxidoreductases"/>
    <property type="match status" value="1"/>
</dbReference>
<dbReference type="Gene3D" id="3.20.20.70">
    <property type="entry name" value="Aldolase class I"/>
    <property type="match status" value="1"/>
</dbReference>
<protein>
    <recommendedName>
        <fullName evidence="1">NADH:flavin oxidoreductase/NADH oxidase N-terminal domain-containing protein</fullName>
    </recommendedName>
</protein>
<keyword evidence="3" id="KW-1185">Reference proteome</keyword>
<dbReference type="Pfam" id="PF00724">
    <property type="entry name" value="Oxidored_FMN"/>
    <property type="match status" value="1"/>
</dbReference>
<dbReference type="Proteomes" id="UP000646827">
    <property type="component" value="Unassembled WGS sequence"/>
</dbReference>
<dbReference type="OrthoDB" id="276546at2759"/>
<gene>
    <name evidence="2" type="ORF">INT45_010436</name>
</gene>
<evidence type="ECO:0000313" key="2">
    <source>
        <dbReference type="EMBL" id="KAG2219922.1"/>
    </source>
</evidence>
<dbReference type="FunFam" id="3.20.20.70:FF:000138">
    <property type="entry name" value="NADPH dehydrogenase 1"/>
    <property type="match status" value="1"/>
</dbReference>
<dbReference type="PANTHER" id="PTHR22893">
    <property type="entry name" value="NADH OXIDOREDUCTASE-RELATED"/>
    <property type="match status" value="1"/>
</dbReference>
<feature type="non-terminal residue" evidence="2">
    <location>
        <position position="1"/>
    </location>
</feature>
<dbReference type="InterPro" id="IPR013785">
    <property type="entry name" value="Aldolase_TIM"/>
</dbReference>
<dbReference type="GO" id="GO:0016491">
    <property type="term" value="F:oxidoreductase activity"/>
    <property type="evidence" value="ECO:0007669"/>
    <property type="project" value="InterPro"/>
</dbReference>
<dbReference type="GO" id="GO:0010181">
    <property type="term" value="F:FMN binding"/>
    <property type="evidence" value="ECO:0007669"/>
    <property type="project" value="InterPro"/>
</dbReference>
<accession>A0A8H7VIA5</accession>
<dbReference type="PANTHER" id="PTHR22893:SF93">
    <property type="entry name" value="HYPOTHETICAL OXIDOREDUCTASE (EUROFUNG)"/>
    <property type="match status" value="1"/>
</dbReference>
<evidence type="ECO:0000259" key="1">
    <source>
        <dbReference type="Pfam" id="PF00724"/>
    </source>
</evidence>
<reference evidence="2 3" key="1">
    <citation type="submission" date="2020-12" db="EMBL/GenBank/DDBJ databases">
        <title>Metabolic potential, ecology and presence of endohyphal bacteria is reflected in genomic diversity of Mucoromycotina.</title>
        <authorList>
            <person name="Muszewska A."/>
            <person name="Okrasinska A."/>
            <person name="Steczkiewicz K."/>
            <person name="Drgas O."/>
            <person name="Orlowska M."/>
            <person name="Perlinska-Lenart U."/>
            <person name="Aleksandrzak-Piekarczyk T."/>
            <person name="Szatraj K."/>
            <person name="Zielenkiewicz U."/>
            <person name="Pilsyk S."/>
            <person name="Malc E."/>
            <person name="Mieczkowski P."/>
            <person name="Kruszewska J.S."/>
            <person name="Biernat P."/>
            <person name="Pawlowska J."/>
        </authorList>
    </citation>
    <scope>NUCLEOTIDE SEQUENCE [LARGE SCALE GENOMIC DNA]</scope>
    <source>
        <strain evidence="2 3">CBS 142.35</strain>
    </source>
</reference>
<dbReference type="AlphaFoldDB" id="A0A8H7VIA5"/>
<evidence type="ECO:0000313" key="3">
    <source>
        <dbReference type="Proteomes" id="UP000646827"/>
    </source>
</evidence>
<dbReference type="InterPro" id="IPR001155">
    <property type="entry name" value="OxRdtase_FMN_N"/>
</dbReference>
<proteinExistence type="predicted"/>
<name>A0A8H7VIA5_9FUNG</name>